<feature type="region of interest" description="Disordered" evidence="1">
    <location>
        <begin position="50"/>
        <end position="75"/>
    </location>
</feature>
<feature type="non-terminal residue" evidence="2">
    <location>
        <position position="75"/>
    </location>
</feature>
<proteinExistence type="predicted"/>
<evidence type="ECO:0000313" key="2">
    <source>
        <dbReference type="EMBL" id="GMS90932.1"/>
    </source>
</evidence>
<accession>A0AAV5T996</accession>
<reference evidence="2" key="1">
    <citation type="submission" date="2023-10" db="EMBL/GenBank/DDBJ databases">
        <title>Genome assembly of Pristionchus species.</title>
        <authorList>
            <person name="Yoshida K."/>
            <person name="Sommer R.J."/>
        </authorList>
    </citation>
    <scope>NUCLEOTIDE SEQUENCE</scope>
    <source>
        <strain evidence="2">RS0144</strain>
    </source>
</reference>
<dbReference type="EMBL" id="BTSX01000003">
    <property type="protein sequence ID" value="GMS90932.1"/>
    <property type="molecule type" value="Genomic_DNA"/>
</dbReference>
<name>A0AAV5T996_9BILA</name>
<gene>
    <name evidence="2" type="ORF">PENTCL1PPCAC_13107</name>
</gene>
<comment type="caution">
    <text evidence="2">The sequence shown here is derived from an EMBL/GenBank/DDBJ whole genome shotgun (WGS) entry which is preliminary data.</text>
</comment>
<evidence type="ECO:0000256" key="1">
    <source>
        <dbReference type="SAM" id="MobiDB-lite"/>
    </source>
</evidence>
<keyword evidence="3" id="KW-1185">Reference proteome</keyword>
<organism evidence="2 3">
    <name type="scientific">Pristionchus entomophagus</name>
    <dbReference type="NCBI Taxonomy" id="358040"/>
    <lineage>
        <taxon>Eukaryota</taxon>
        <taxon>Metazoa</taxon>
        <taxon>Ecdysozoa</taxon>
        <taxon>Nematoda</taxon>
        <taxon>Chromadorea</taxon>
        <taxon>Rhabditida</taxon>
        <taxon>Rhabditina</taxon>
        <taxon>Diplogasteromorpha</taxon>
        <taxon>Diplogasteroidea</taxon>
        <taxon>Neodiplogasteridae</taxon>
        <taxon>Pristionchus</taxon>
    </lineage>
</organism>
<feature type="compositionally biased region" description="Polar residues" evidence="1">
    <location>
        <begin position="54"/>
        <end position="65"/>
    </location>
</feature>
<feature type="compositionally biased region" description="Basic and acidic residues" evidence="1">
    <location>
        <begin position="66"/>
        <end position="75"/>
    </location>
</feature>
<dbReference type="AlphaFoldDB" id="A0AAV5T996"/>
<feature type="non-terminal residue" evidence="2">
    <location>
        <position position="1"/>
    </location>
</feature>
<protein>
    <submittedName>
        <fullName evidence="2">Uncharacterized protein</fullName>
    </submittedName>
</protein>
<sequence>SRSIMTVLICTAPRPSATLVGGTTPRTDADQLISTAFATLAMMFRRMSSRISSGTETRSTKQTCTSDHRHSPTMI</sequence>
<evidence type="ECO:0000313" key="3">
    <source>
        <dbReference type="Proteomes" id="UP001432027"/>
    </source>
</evidence>
<dbReference type="Proteomes" id="UP001432027">
    <property type="component" value="Unassembled WGS sequence"/>
</dbReference>